<accession>A0ABY6HSR5</accession>
<proteinExistence type="predicted"/>
<evidence type="ECO:0000313" key="1">
    <source>
        <dbReference type="EMBL" id="UYP46556.1"/>
    </source>
</evidence>
<name>A0ABY6HSR5_9ARCH</name>
<reference evidence="1" key="1">
    <citation type="submission" date="2022-09" db="EMBL/GenBank/DDBJ databases">
        <title>Actin cytoskeleton and complex cell architecture in an #Asgard archaeon.</title>
        <authorList>
            <person name="Ponce Toledo R.I."/>
            <person name="Schleper C."/>
            <person name="Rodrigues Oliveira T."/>
            <person name="Wollweber F."/>
            <person name="Xu J."/>
            <person name="Rittmann S."/>
            <person name="Klingl A."/>
            <person name="Pilhofer M."/>
        </authorList>
    </citation>
    <scope>NUCLEOTIDE SEQUENCE</scope>
    <source>
        <strain evidence="1">B-35</strain>
    </source>
</reference>
<keyword evidence="2" id="KW-1185">Reference proteome</keyword>
<dbReference type="Proteomes" id="UP001208689">
    <property type="component" value="Chromosome"/>
</dbReference>
<gene>
    <name evidence="1" type="ORF">NEF87_002841</name>
</gene>
<organism evidence="1 2">
    <name type="scientific">Candidatus Lokiarchaeum ossiferum</name>
    <dbReference type="NCBI Taxonomy" id="2951803"/>
    <lineage>
        <taxon>Archaea</taxon>
        <taxon>Promethearchaeati</taxon>
        <taxon>Promethearchaeota</taxon>
        <taxon>Promethearchaeia</taxon>
        <taxon>Promethearchaeales</taxon>
        <taxon>Promethearchaeaceae</taxon>
        <taxon>Candidatus Lokiarchaeum</taxon>
    </lineage>
</organism>
<sequence>MSEISAIKRSRVAQEGARRFFQTTELIASHLKRSSDKNLVFALSSKKNNLSNLLAASCAIHCFNYLGIRTKTDEQMVSQVTSMEAFETVEKREIYKEFLDLIGSSIQHEISLSLLELNYEEQILTAMIEKKNVYEERFIQNLTDQLEEHLIKSLNQYPTVFWIDHVGELTGFIPFVKSQILEETAGLKATAIDLEKNLKGEEKGDRYIELSTIFHLINKMQKSFEFSSTRDLKLETFPIKKILNQIIAYRLNFYPISKVGLFCFQDATKLKKIIYKKLLDADTTPIDYESLELDLTVLIRENIIEQAQKGPNKFVYFLQNLLELTFEETFSVLSRFGVSNVSLFCHILSFDYNQFKNDISLNQLSKMDFLTADSQKSLIWNVEQKLNELKLISLSRSERSVEEILNNFEESEILVLKNICRTLKIEFDDLRQVFQKKMIIEKIIRKKYPLKGPTSCYSMVFDIPEILANLCKTIYFTFFRKISCQFARVLETYVKIKEDKGLYLLGLKRIFESTANEEWVVIKIEELIIQRLMRRQEELAMIFNAENDAFLVNSFIYARLFDCNLSDANEILHNEPSFFYGDSIGLGLPKDMISPVSYIFAYDLLYRFKDNQEFLKIQKEQLKEMRNQKSTEKRDEIKKVQKLNTLNWIDKKITSSLMSVSAVSVNPTTLYWNEKDTQIVIDNLMIHSKLKDRKICSECNCDVSSSSCEHPNSHRKANAIDLMAQYYHFALTRIKQNWEKTKVPTIQELTDNIHIWLNEIMFPRLNRNITENDIDQMIEGERRGLSQKIAIAIGQKLDKAIYKKFKANLKKKRGT</sequence>
<evidence type="ECO:0000313" key="2">
    <source>
        <dbReference type="Proteomes" id="UP001208689"/>
    </source>
</evidence>
<protein>
    <submittedName>
        <fullName evidence="1">Uncharacterized protein</fullName>
    </submittedName>
</protein>
<dbReference type="EMBL" id="CP104013">
    <property type="protein sequence ID" value="UYP46556.1"/>
    <property type="molecule type" value="Genomic_DNA"/>
</dbReference>